<dbReference type="Pfam" id="PF00271">
    <property type="entry name" value="Helicase_C"/>
    <property type="match status" value="1"/>
</dbReference>
<dbReference type="PROSITE" id="PS51192">
    <property type="entry name" value="HELICASE_ATP_BIND_1"/>
    <property type="match status" value="1"/>
</dbReference>
<dbReference type="SMART" id="SM00487">
    <property type="entry name" value="DEXDc"/>
    <property type="match status" value="1"/>
</dbReference>
<dbReference type="RefSeq" id="XP_001828678.2">
    <property type="nucleotide sequence ID" value="XM_001828626.2"/>
</dbReference>
<dbReference type="FunCoup" id="A8N1C9">
    <property type="interactions" value="10"/>
</dbReference>
<gene>
    <name evidence="4" type="ORF">CC1G_10550</name>
</gene>
<dbReference type="CDD" id="cd18799">
    <property type="entry name" value="SF2_C_EcoAI-like"/>
    <property type="match status" value="1"/>
</dbReference>
<dbReference type="InterPro" id="IPR001650">
    <property type="entry name" value="Helicase_C-like"/>
</dbReference>
<dbReference type="Pfam" id="PF04851">
    <property type="entry name" value="ResIII"/>
    <property type="match status" value="1"/>
</dbReference>
<evidence type="ECO:0000259" key="2">
    <source>
        <dbReference type="PROSITE" id="PS51192"/>
    </source>
</evidence>
<dbReference type="InterPro" id="IPR050742">
    <property type="entry name" value="Helicase_Restrict-Modif_Enz"/>
</dbReference>
<dbReference type="EMBL" id="AACS02000001">
    <property type="protein sequence ID" value="EAU93182.2"/>
    <property type="molecule type" value="Genomic_DNA"/>
</dbReference>
<dbReference type="KEGG" id="cci:CC1G_10550"/>
<dbReference type="HOGENOM" id="CLU_014765_0_1_1"/>
<dbReference type="AlphaFoldDB" id="A8N1C9"/>
<keyword evidence="5" id="KW-1185">Reference proteome</keyword>
<dbReference type="GO" id="GO:0005524">
    <property type="term" value="F:ATP binding"/>
    <property type="evidence" value="ECO:0007669"/>
    <property type="project" value="InterPro"/>
</dbReference>
<accession>A8N1C9</accession>
<dbReference type="Proteomes" id="UP000001861">
    <property type="component" value="Unassembled WGS sequence"/>
</dbReference>
<evidence type="ECO:0000313" key="5">
    <source>
        <dbReference type="Proteomes" id="UP000001861"/>
    </source>
</evidence>
<protein>
    <submittedName>
        <fullName evidence="4">DEAD box family helicase</fullName>
    </submittedName>
</protein>
<dbReference type="SUPFAM" id="SSF52540">
    <property type="entry name" value="P-loop containing nucleoside triphosphate hydrolases"/>
    <property type="match status" value="1"/>
</dbReference>
<dbReference type="STRING" id="240176.A8N1C9"/>
<sequence length="635" mass="70373">MLYLRCSKLPLAPRARLASTAITLRPYQEHCLSSCLEALGSGVSRIGVSLPTGSGKTTVFITLLSRLRATNDDATRALIIVNSIELARQSAATAKLLFPGWSVEIEQGAKHIASGLADLTVATYQTLLNPSRFEKYNPRLFKAVVVDEAHHAAAPSYRRLLSRFHHEIHPPKGDEHRPHNHSVPIIGVSATFNRHDQLALSAVFEKIVYHRDFVEMIDEEWLCGVRLTSVRVKLDLDTVDTNPGAGDFKSKSLAKVMNTPDMNEIVVKVWLDRAQKRKSTLVFCVDLRHVQELTDTFRRFGIDARNIHSHTPAVERRELVTAFRAGEFPVLINCAVLTEGADIPNIDCVLLARPTKSRNVFMQMIGRGMRLSPATGKQDCLIIDFVDSAGRVDSVLSLPSLLGLNPLDMDPDKHEMDLSELKALAALKADRTPQLQPDIREMGEVTNATPAATSVSFVEHDDIAKVFDSVKLDDYRAISPYAWVKCQPDVYILECVGKGTVRVSRANDKYIGEFVSRDKAIKYRMLSAEDLPSALRAADQYIQRKLYGYTEMANLLRSAAWRKYPASKSQIDLISSRLEKTIASGKDAPFKAMIAASLSGLRRSEPVTLESLKALTKGEASIILCKLIHGNLVSP</sequence>
<dbReference type="PROSITE" id="PS51194">
    <property type="entry name" value="HELICASE_CTER"/>
    <property type="match status" value="1"/>
</dbReference>
<dbReference type="OrthoDB" id="270584at2759"/>
<keyword evidence="1 4" id="KW-0378">Hydrolase</keyword>
<feature type="domain" description="Helicase C-terminal" evidence="3">
    <location>
        <begin position="261"/>
        <end position="419"/>
    </location>
</feature>
<dbReference type="GO" id="GO:0032042">
    <property type="term" value="P:mitochondrial DNA metabolic process"/>
    <property type="evidence" value="ECO:0007669"/>
    <property type="project" value="TreeGrafter"/>
</dbReference>
<evidence type="ECO:0000313" key="4">
    <source>
        <dbReference type="EMBL" id="EAU93182.2"/>
    </source>
</evidence>
<dbReference type="VEuPathDB" id="FungiDB:CC1G_10550"/>
<keyword evidence="1 4" id="KW-0547">Nucleotide-binding</keyword>
<reference evidence="4 5" key="1">
    <citation type="journal article" date="2010" name="Proc. Natl. Acad. Sci. U.S.A.">
        <title>Insights into evolution of multicellular fungi from the assembled chromosomes of the mushroom Coprinopsis cinerea (Coprinus cinereus).</title>
        <authorList>
            <person name="Stajich J.E."/>
            <person name="Wilke S.K."/>
            <person name="Ahren D."/>
            <person name="Au C.H."/>
            <person name="Birren B.W."/>
            <person name="Borodovsky M."/>
            <person name="Burns C."/>
            <person name="Canback B."/>
            <person name="Casselton L.A."/>
            <person name="Cheng C.K."/>
            <person name="Deng J."/>
            <person name="Dietrich F.S."/>
            <person name="Fargo D.C."/>
            <person name="Farman M.L."/>
            <person name="Gathman A.C."/>
            <person name="Goldberg J."/>
            <person name="Guigo R."/>
            <person name="Hoegger P.J."/>
            <person name="Hooker J.B."/>
            <person name="Huggins A."/>
            <person name="James T.Y."/>
            <person name="Kamada T."/>
            <person name="Kilaru S."/>
            <person name="Kodira C."/>
            <person name="Kues U."/>
            <person name="Kupfer D."/>
            <person name="Kwan H.S."/>
            <person name="Lomsadze A."/>
            <person name="Li W."/>
            <person name="Lilly W.W."/>
            <person name="Ma L.J."/>
            <person name="Mackey A.J."/>
            <person name="Manning G."/>
            <person name="Martin F."/>
            <person name="Muraguchi H."/>
            <person name="Natvig D.O."/>
            <person name="Palmerini H."/>
            <person name="Ramesh M.A."/>
            <person name="Rehmeyer C.J."/>
            <person name="Roe B.A."/>
            <person name="Shenoy N."/>
            <person name="Stanke M."/>
            <person name="Ter-Hovhannisyan V."/>
            <person name="Tunlid A."/>
            <person name="Velagapudi R."/>
            <person name="Vision T.J."/>
            <person name="Zeng Q."/>
            <person name="Zolan M.E."/>
            <person name="Pukkila P.J."/>
        </authorList>
    </citation>
    <scope>NUCLEOTIDE SEQUENCE [LARGE SCALE GENOMIC DNA]</scope>
    <source>
        <strain evidence="5">Okayama-7 / 130 / ATCC MYA-4618 / FGSC 9003</strain>
    </source>
</reference>
<dbReference type="GeneID" id="6005103"/>
<evidence type="ECO:0000256" key="1">
    <source>
        <dbReference type="ARBA" id="ARBA00022806"/>
    </source>
</evidence>
<dbReference type="eggNOG" id="ENOG502QT4U">
    <property type="taxonomic scope" value="Eukaryota"/>
</dbReference>
<dbReference type="Gene3D" id="3.40.50.300">
    <property type="entry name" value="P-loop containing nucleotide triphosphate hydrolases"/>
    <property type="match status" value="2"/>
</dbReference>
<dbReference type="InParanoid" id="A8N1C9"/>
<comment type="caution">
    <text evidence="4">The sequence shown here is derived from an EMBL/GenBank/DDBJ whole genome shotgun (WGS) entry which is preliminary data.</text>
</comment>
<evidence type="ECO:0000259" key="3">
    <source>
        <dbReference type="PROSITE" id="PS51194"/>
    </source>
</evidence>
<proteinExistence type="predicted"/>
<dbReference type="InterPro" id="IPR006935">
    <property type="entry name" value="Helicase/UvrB_N"/>
</dbReference>
<dbReference type="InterPro" id="IPR027417">
    <property type="entry name" value="P-loop_NTPase"/>
</dbReference>
<dbReference type="GO" id="GO:0070125">
    <property type="term" value="P:mitochondrial translational elongation"/>
    <property type="evidence" value="ECO:0007669"/>
    <property type="project" value="TreeGrafter"/>
</dbReference>
<keyword evidence="1 4" id="KW-0067">ATP-binding</keyword>
<dbReference type="InterPro" id="IPR014001">
    <property type="entry name" value="Helicase_ATP-bd"/>
</dbReference>
<name>A8N1C9_COPC7</name>
<dbReference type="GO" id="GO:0036121">
    <property type="term" value="F:double-stranded DNA helicase activity"/>
    <property type="evidence" value="ECO:0007669"/>
    <property type="project" value="TreeGrafter"/>
</dbReference>
<dbReference type="GO" id="GO:0000403">
    <property type="term" value="F:Y-form DNA binding"/>
    <property type="evidence" value="ECO:0007669"/>
    <property type="project" value="TreeGrafter"/>
</dbReference>
<feature type="domain" description="Helicase ATP-binding" evidence="2">
    <location>
        <begin position="37"/>
        <end position="210"/>
    </location>
</feature>
<dbReference type="OMA" id="HVIDMVA"/>
<dbReference type="GO" id="GO:0005759">
    <property type="term" value="C:mitochondrial matrix"/>
    <property type="evidence" value="ECO:0007669"/>
    <property type="project" value="TreeGrafter"/>
</dbReference>
<dbReference type="GO" id="GO:0061749">
    <property type="term" value="F:forked DNA-dependent helicase activity"/>
    <property type="evidence" value="ECO:0007669"/>
    <property type="project" value="TreeGrafter"/>
</dbReference>
<dbReference type="PANTHER" id="PTHR47396">
    <property type="entry name" value="TYPE I RESTRICTION ENZYME ECOKI R PROTEIN"/>
    <property type="match status" value="1"/>
</dbReference>
<organism evidence="4 5">
    <name type="scientific">Coprinopsis cinerea (strain Okayama-7 / 130 / ATCC MYA-4618 / FGSC 9003)</name>
    <name type="common">Inky cap fungus</name>
    <name type="synonym">Hormographiella aspergillata</name>
    <dbReference type="NCBI Taxonomy" id="240176"/>
    <lineage>
        <taxon>Eukaryota</taxon>
        <taxon>Fungi</taxon>
        <taxon>Dikarya</taxon>
        <taxon>Basidiomycota</taxon>
        <taxon>Agaricomycotina</taxon>
        <taxon>Agaricomycetes</taxon>
        <taxon>Agaricomycetidae</taxon>
        <taxon>Agaricales</taxon>
        <taxon>Agaricineae</taxon>
        <taxon>Psathyrellaceae</taxon>
        <taxon>Coprinopsis</taxon>
    </lineage>
</organism>
<keyword evidence="1 4" id="KW-0347">Helicase</keyword>
<dbReference type="SMART" id="SM00490">
    <property type="entry name" value="HELICc"/>
    <property type="match status" value="1"/>
</dbReference>
<dbReference type="GO" id="GO:0016787">
    <property type="term" value="F:hydrolase activity"/>
    <property type="evidence" value="ECO:0007669"/>
    <property type="project" value="InterPro"/>
</dbReference>
<dbReference type="PANTHER" id="PTHR47396:SF1">
    <property type="entry name" value="ATP-DEPENDENT HELICASE IRC3-RELATED"/>
    <property type="match status" value="1"/>
</dbReference>